<dbReference type="Pfam" id="PF20434">
    <property type="entry name" value="BD-FAE"/>
    <property type="match status" value="1"/>
</dbReference>
<dbReference type="AlphaFoldDB" id="A0A848KNR1"/>
<dbReference type="PROSITE" id="PS01173">
    <property type="entry name" value="LIPASE_GDXG_HIS"/>
    <property type="match status" value="1"/>
</dbReference>
<dbReference type="RefSeq" id="WP_170193182.1">
    <property type="nucleotide sequence ID" value="NZ_JABBNB010000004.1"/>
</dbReference>
<dbReference type="GO" id="GO:0016787">
    <property type="term" value="F:hydrolase activity"/>
    <property type="evidence" value="ECO:0007669"/>
    <property type="project" value="UniProtKB-KW"/>
</dbReference>
<dbReference type="EMBL" id="JABBNB010000004">
    <property type="protein sequence ID" value="NMO00684.1"/>
    <property type="molecule type" value="Genomic_DNA"/>
</dbReference>
<dbReference type="SUPFAM" id="SSF53474">
    <property type="entry name" value="alpha/beta-Hydrolases"/>
    <property type="match status" value="1"/>
</dbReference>
<reference evidence="4 5" key="1">
    <citation type="submission" date="2020-04" db="EMBL/GenBank/DDBJ databases">
        <title>Gordonia sp. nov. TBRC 11910.</title>
        <authorList>
            <person name="Suriyachadkun C."/>
        </authorList>
    </citation>
    <scope>NUCLEOTIDE SEQUENCE [LARGE SCALE GENOMIC DNA]</scope>
    <source>
        <strain evidence="4 5">TBRC 11910</strain>
    </source>
</reference>
<dbReference type="InterPro" id="IPR029058">
    <property type="entry name" value="AB_hydrolase_fold"/>
</dbReference>
<sequence length="250" mass="26119">MTTVRTHAYVEYDAGALLCDVYPGEPGAGIVIYLHGGGFAVGDRATDASRVQSLAAHGLTVVVPDYRLVPHAVFPAQVDDVRAVIDWVRGHRADVGTDGRIGLWGASAGAVLATLTALGSDGDADIDVAAVVSWFGFSDIGAVAARSPLEASLLPPGPEQGFLSNATPERVRAASPINHVRADAPPHLIVHGDRDQIVAIDESRRFHEALTRAGAQSTLVTLGGAGHEDPRFDSPTMIAITAAFLRSHLA</sequence>
<evidence type="ECO:0000313" key="5">
    <source>
        <dbReference type="Proteomes" id="UP000550729"/>
    </source>
</evidence>
<evidence type="ECO:0000256" key="2">
    <source>
        <dbReference type="ARBA" id="ARBA00022801"/>
    </source>
</evidence>
<dbReference type="InterPro" id="IPR050300">
    <property type="entry name" value="GDXG_lipolytic_enzyme"/>
</dbReference>
<keyword evidence="2 4" id="KW-0378">Hydrolase</keyword>
<dbReference type="Gene3D" id="3.40.50.1820">
    <property type="entry name" value="alpha/beta hydrolase"/>
    <property type="match status" value="1"/>
</dbReference>
<dbReference type="PANTHER" id="PTHR48081">
    <property type="entry name" value="AB HYDROLASE SUPERFAMILY PROTEIN C4A8.06C"/>
    <property type="match status" value="1"/>
</dbReference>
<keyword evidence="5" id="KW-1185">Reference proteome</keyword>
<dbReference type="InterPro" id="IPR002168">
    <property type="entry name" value="Lipase_GDXG_HIS_AS"/>
</dbReference>
<evidence type="ECO:0000256" key="1">
    <source>
        <dbReference type="ARBA" id="ARBA00010515"/>
    </source>
</evidence>
<protein>
    <submittedName>
        <fullName evidence="4">Alpha/beta hydrolase</fullName>
    </submittedName>
</protein>
<dbReference type="PANTHER" id="PTHR48081:SF13">
    <property type="entry name" value="ALPHA_BETA HYDROLASE"/>
    <property type="match status" value="1"/>
</dbReference>
<name>A0A848KNR1_9ACTN</name>
<comment type="similarity">
    <text evidence="1">Belongs to the 'GDXG' lipolytic enzyme family.</text>
</comment>
<gene>
    <name evidence="4" type="ORF">HH308_05575</name>
</gene>
<evidence type="ECO:0000313" key="4">
    <source>
        <dbReference type="EMBL" id="NMO00684.1"/>
    </source>
</evidence>
<dbReference type="InterPro" id="IPR049492">
    <property type="entry name" value="BD-FAE-like_dom"/>
</dbReference>
<feature type="domain" description="BD-FAE-like" evidence="3">
    <location>
        <begin position="29"/>
        <end position="210"/>
    </location>
</feature>
<evidence type="ECO:0000259" key="3">
    <source>
        <dbReference type="Pfam" id="PF20434"/>
    </source>
</evidence>
<dbReference type="Proteomes" id="UP000550729">
    <property type="component" value="Unassembled WGS sequence"/>
</dbReference>
<comment type="caution">
    <text evidence="4">The sequence shown here is derived from an EMBL/GenBank/DDBJ whole genome shotgun (WGS) entry which is preliminary data.</text>
</comment>
<organism evidence="4 5">
    <name type="scientific">Gordonia asplenii</name>
    <dbReference type="NCBI Taxonomy" id="2725283"/>
    <lineage>
        <taxon>Bacteria</taxon>
        <taxon>Bacillati</taxon>
        <taxon>Actinomycetota</taxon>
        <taxon>Actinomycetes</taxon>
        <taxon>Mycobacteriales</taxon>
        <taxon>Gordoniaceae</taxon>
        <taxon>Gordonia</taxon>
    </lineage>
</organism>
<proteinExistence type="inferred from homology"/>
<accession>A0A848KNR1</accession>